<keyword evidence="3" id="KW-1185">Reference proteome</keyword>
<dbReference type="InParanoid" id="A0A0V0R533"/>
<keyword evidence="1" id="KW-0812">Transmembrane</keyword>
<reference evidence="2 3" key="1">
    <citation type="journal article" date="2015" name="Sci. Rep.">
        <title>Genome of the facultative scuticociliatosis pathogen Pseudocohnilembus persalinus provides insight into its virulence through horizontal gene transfer.</title>
        <authorList>
            <person name="Xiong J."/>
            <person name="Wang G."/>
            <person name="Cheng J."/>
            <person name="Tian M."/>
            <person name="Pan X."/>
            <person name="Warren A."/>
            <person name="Jiang C."/>
            <person name="Yuan D."/>
            <person name="Miao W."/>
        </authorList>
    </citation>
    <scope>NUCLEOTIDE SEQUENCE [LARGE SCALE GENOMIC DNA]</scope>
    <source>
        <strain evidence="2">36N120E</strain>
    </source>
</reference>
<accession>A0A0V0R533</accession>
<comment type="caution">
    <text evidence="2">The sequence shown here is derived from an EMBL/GenBank/DDBJ whole genome shotgun (WGS) entry which is preliminary data.</text>
</comment>
<dbReference type="AlphaFoldDB" id="A0A0V0R533"/>
<dbReference type="Proteomes" id="UP000054937">
    <property type="component" value="Unassembled WGS sequence"/>
</dbReference>
<proteinExistence type="predicted"/>
<evidence type="ECO:0008006" key="4">
    <source>
        <dbReference type="Google" id="ProtNLM"/>
    </source>
</evidence>
<evidence type="ECO:0000256" key="1">
    <source>
        <dbReference type="SAM" id="Phobius"/>
    </source>
</evidence>
<dbReference type="EMBL" id="LDAU01000046">
    <property type="protein sequence ID" value="KRX09602.1"/>
    <property type="molecule type" value="Genomic_DNA"/>
</dbReference>
<feature type="transmembrane region" description="Helical" evidence="1">
    <location>
        <begin position="38"/>
        <end position="63"/>
    </location>
</feature>
<keyword evidence="1" id="KW-1133">Transmembrane helix</keyword>
<name>A0A0V0R533_PSEPJ</name>
<organism evidence="2 3">
    <name type="scientific">Pseudocohnilembus persalinus</name>
    <name type="common">Ciliate</name>
    <dbReference type="NCBI Taxonomy" id="266149"/>
    <lineage>
        <taxon>Eukaryota</taxon>
        <taxon>Sar</taxon>
        <taxon>Alveolata</taxon>
        <taxon>Ciliophora</taxon>
        <taxon>Intramacronucleata</taxon>
        <taxon>Oligohymenophorea</taxon>
        <taxon>Scuticociliatia</taxon>
        <taxon>Philasterida</taxon>
        <taxon>Pseudocohnilembidae</taxon>
        <taxon>Pseudocohnilembus</taxon>
    </lineage>
</organism>
<evidence type="ECO:0000313" key="3">
    <source>
        <dbReference type="Proteomes" id="UP000054937"/>
    </source>
</evidence>
<keyword evidence="1" id="KW-0472">Membrane</keyword>
<sequence length="104" mass="12486">MLNKLIIDSSYIFQKLFVQIDNQGQFQFKCINFFQIQILYFIPILIIKYQLMQLFIFLTQLVYIQFIQLQTHYPIMFHGINSLNMAINQILKNCGKLIFKLKLS</sequence>
<gene>
    <name evidence="2" type="ORF">PPERSA_08634</name>
</gene>
<protein>
    <recommendedName>
        <fullName evidence="4">Transmembrane protein</fullName>
    </recommendedName>
</protein>
<evidence type="ECO:0000313" key="2">
    <source>
        <dbReference type="EMBL" id="KRX09602.1"/>
    </source>
</evidence>